<dbReference type="InterPro" id="IPR036259">
    <property type="entry name" value="MFS_trans_sf"/>
</dbReference>
<evidence type="ECO:0000313" key="5">
    <source>
        <dbReference type="Proteomes" id="UP000095042"/>
    </source>
</evidence>
<evidence type="ECO:0000313" key="4">
    <source>
        <dbReference type="EMBL" id="ODS03694.1"/>
    </source>
</evidence>
<feature type="domain" description="2TM" evidence="3">
    <location>
        <begin position="8"/>
        <end position="58"/>
    </location>
</feature>
<organism evidence="4 5">
    <name type="scientific">Methyloceanibacter marginalis</name>
    <dbReference type="NCBI Taxonomy" id="1774971"/>
    <lineage>
        <taxon>Bacteria</taxon>
        <taxon>Pseudomonadati</taxon>
        <taxon>Pseudomonadota</taxon>
        <taxon>Alphaproteobacteria</taxon>
        <taxon>Hyphomicrobiales</taxon>
        <taxon>Hyphomicrobiaceae</taxon>
        <taxon>Methyloceanibacter</taxon>
    </lineage>
</organism>
<keyword evidence="5" id="KW-1185">Reference proteome</keyword>
<dbReference type="OrthoDB" id="5145586at2"/>
<dbReference type="Pfam" id="PF13239">
    <property type="entry name" value="2TM"/>
    <property type="match status" value="2"/>
</dbReference>
<protein>
    <recommendedName>
        <fullName evidence="3">2TM domain-containing protein</fullName>
    </recommendedName>
</protein>
<sequence>MPNDLRTRVLLIHLAAYALVVAICAGINLWLSPGRLWFVWVALGWGIGIAAHALGYWLRHADRPERIFVDRRARGFTVHLFAYAAVIVLLLVVNLMVTPNRWWFVWVALGWGAGIALHAWLAFGRSREASKDRERPKRKAPAKKTAPKKTAPKKTARPRKNAG</sequence>
<proteinExistence type="predicted"/>
<evidence type="ECO:0000259" key="3">
    <source>
        <dbReference type="Pfam" id="PF13239"/>
    </source>
</evidence>
<keyword evidence="2" id="KW-0812">Transmembrane</keyword>
<dbReference type="InterPro" id="IPR025698">
    <property type="entry name" value="2TM_dom"/>
</dbReference>
<reference evidence="4 5" key="1">
    <citation type="journal article" date="2016" name="Environ. Microbiol.">
        <title>New Methyloceanibacter diversity from North Sea sediments includes methanotroph containing solely the soluble methane monooxygenase.</title>
        <authorList>
            <person name="Vekeman B."/>
            <person name="Kerckhof F.M."/>
            <person name="Cremers G."/>
            <person name="de Vos P."/>
            <person name="Vandamme P."/>
            <person name="Boon N."/>
            <person name="Op den Camp H.J."/>
            <person name="Heylen K."/>
        </authorList>
    </citation>
    <scope>NUCLEOTIDE SEQUENCE [LARGE SCALE GENOMIC DNA]</scope>
    <source>
        <strain evidence="4 5">R-67177</strain>
    </source>
</reference>
<feature type="transmembrane region" description="Helical" evidence="2">
    <location>
        <begin position="78"/>
        <end position="97"/>
    </location>
</feature>
<feature type="transmembrane region" description="Helical" evidence="2">
    <location>
        <begin position="103"/>
        <end position="123"/>
    </location>
</feature>
<keyword evidence="2" id="KW-1133">Transmembrane helix</keyword>
<dbReference type="RefSeq" id="WP_069623112.1">
    <property type="nucleotide sequence ID" value="NZ_LPWD01000063.1"/>
</dbReference>
<dbReference type="Proteomes" id="UP000095042">
    <property type="component" value="Unassembled WGS sequence"/>
</dbReference>
<feature type="domain" description="2TM" evidence="3">
    <location>
        <begin position="72"/>
        <end position="135"/>
    </location>
</feature>
<accession>A0A1E3WCZ2</accession>
<keyword evidence="2" id="KW-0472">Membrane</keyword>
<dbReference type="SUPFAM" id="SSF103473">
    <property type="entry name" value="MFS general substrate transporter"/>
    <property type="match status" value="1"/>
</dbReference>
<gene>
    <name evidence="4" type="ORF">AUC71_08260</name>
</gene>
<feature type="compositionally biased region" description="Basic residues" evidence="1">
    <location>
        <begin position="136"/>
        <end position="163"/>
    </location>
</feature>
<evidence type="ECO:0000256" key="1">
    <source>
        <dbReference type="SAM" id="MobiDB-lite"/>
    </source>
</evidence>
<feature type="transmembrane region" description="Helical" evidence="2">
    <location>
        <begin position="9"/>
        <end position="31"/>
    </location>
</feature>
<dbReference type="AlphaFoldDB" id="A0A1E3WCZ2"/>
<evidence type="ECO:0000256" key="2">
    <source>
        <dbReference type="SAM" id="Phobius"/>
    </source>
</evidence>
<name>A0A1E3WCZ2_9HYPH</name>
<dbReference type="EMBL" id="LPWD01000063">
    <property type="protein sequence ID" value="ODS03694.1"/>
    <property type="molecule type" value="Genomic_DNA"/>
</dbReference>
<feature type="transmembrane region" description="Helical" evidence="2">
    <location>
        <begin position="37"/>
        <end position="58"/>
    </location>
</feature>
<feature type="compositionally biased region" description="Basic and acidic residues" evidence="1">
    <location>
        <begin position="126"/>
        <end position="135"/>
    </location>
</feature>
<feature type="region of interest" description="Disordered" evidence="1">
    <location>
        <begin position="126"/>
        <end position="163"/>
    </location>
</feature>
<comment type="caution">
    <text evidence="4">The sequence shown here is derived from an EMBL/GenBank/DDBJ whole genome shotgun (WGS) entry which is preliminary data.</text>
</comment>